<keyword evidence="7" id="KW-1185">Reference proteome</keyword>
<dbReference type="GO" id="GO:0016787">
    <property type="term" value="F:hydrolase activity"/>
    <property type="evidence" value="ECO:0007669"/>
    <property type="project" value="UniProtKB-UniRule"/>
</dbReference>
<gene>
    <name evidence="6" type="ORF">VSU01S_25340</name>
</gene>
<comment type="caution">
    <text evidence="6">The sequence shown here is derived from an EMBL/GenBank/DDBJ whole genome shotgun (WGS) entry which is preliminary data.</text>
</comment>
<dbReference type="AlphaFoldDB" id="A0A511QSG3"/>
<dbReference type="Gene3D" id="3.40.1090.10">
    <property type="entry name" value="Cytosolic phospholipase A2 catalytic domain"/>
    <property type="match status" value="1"/>
</dbReference>
<sequence>MLIMTNTNKLLSLIIVSVVLLGCSARNKAYNQTQKVYANKDAYKVENFIHSNDEVTLVLSFSGGGTRAAALSYGVLEGLRDTHININGKDVRLLDEVDIISSVSGGSFTAAYYGVHGESTFDSYKETFLYHDVTDDLTSIVLSPVHWFSKKTRTREAENYYQSHIFDDSTFSDIPKEEAPFIIINATDISTGTRFSFTQEYFDLICSDLNAYSVSSAVAASSAVPLIFSPVVLENRDDCVIHNEHSPIFDASNYRNRNAQASIAHYRDKEQTQYLHLADGGITDNLGLLAIYEIMEYLRQNESHRLMPRNQQGKIKPLVIISVDASTNPDIGIANSVEPPSIKQTVDAITDIQLHRYNDSTKDLMIEAMDEWASDASIHGEVATPYFIEISFNKTMSSDARFSLNQIRTDFKLVNKDVDLLIDEGNQQLTQDRVFQDFINAQTLVTHRTEHSDN</sequence>
<evidence type="ECO:0000256" key="3">
    <source>
        <dbReference type="ARBA" id="ARBA00023098"/>
    </source>
</evidence>
<dbReference type="SUPFAM" id="SSF52151">
    <property type="entry name" value="FabD/lysophospholipase-like"/>
    <property type="match status" value="1"/>
</dbReference>
<keyword evidence="3 4" id="KW-0443">Lipid metabolism</keyword>
<dbReference type="Proteomes" id="UP000321113">
    <property type="component" value="Unassembled WGS sequence"/>
</dbReference>
<dbReference type="EMBL" id="BJXK01000010">
    <property type="protein sequence ID" value="GEM80289.1"/>
    <property type="molecule type" value="Genomic_DNA"/>
</dbReference>
<dbReference type="PANTHER" id="PTHR14226:SF78">
    <property type="entry name" value="SLR0060 PROTEIN"/>
    <property type="match status" value="1"/>
</dbReference>
<proteinExistence type="predicted"/>
<protein>
    <submittedName>
        <fullName evidence="6">Lipoprotein</fullName>
    </submittedName>
</protein>
<dbReference type="OrthoDB" id="8541087at2"/>
<comment type="caution">
    <text evidence="4">Lacks conserved residue(s) required for the propagation of feature annotation.</text>
</comment>
<evidence type="ECO:0000313" key="7">
    <source>
        <dbReference type="Proteomes" id="UP000321113"/>
    </source>
</evidence>
<evidence type="ECO:0000256" key="4">
    <source>
        <dbReference type="PROSITE-ProRule" id="PRU01161"/>
    </source>
</evidence>
<organism evidence="6 7">
    <name type="scientific">Vibrio superstes NBRC 103154</name>
    <dbReference type="NCBI Taxonomy" id="1219062"/>
    <lineage>
        <taxon>Bacteria</taxon>
        <taxon>Pseudomonadati</taxon>
        <taxon>Pseudomonadota</taxon>
        <taxon>Gammaproteobacteria</taxon>
        <taxon>Vibrionales</taxon>
        <taxon>Vibrionaceae</taxon>
        <taxon>Vibrio</taxon>
    </lineage>
</organism>
<dbReference type="GO" id="GO:0016042">
    <property type="term" value="P:lipid catabolic process"/>
    <property type="evidence" value="ECO:0007669"/>
    <property type="project" value="UniProtKB-UniRule"/>
</dbReference>
<keyword evidence="6" id="KW-0449">Lipoprotein</keyword>
<dbReference type="Pfam" id="PF01734">
    <property type="entry name" value="Patatin"/>
    <property type="match status" value="1"/>
</dbReference>
<feature type="short sequence motif" description="DGA/G" evidence="4">
    <location>
        <begin position="279"/>
        <end position="281"/>
    </location>
</feature>
<name>A0A511QSG3_9VIBR</name>
<evidence type="ECO:0000256" key="2">
    <source>
        <dbReference type="ARBA" id="ARBA00022963"/>
    </source>
</evidence>
<keyword evidence="1 4" id="KW-0378">Hydrolase</keyword>
<feature type="active site" description="Nucleophile" evidence="4">
    <location>
        <position position="104"/>
    </location>
</feature>
<feature type="active site" description="Proton acceptor" evidence="4">
    <location>
        <position position="279"/>
    </location>
</feature>
<evidence type="ECO:0000256" key="1">
    <source>
        <dbReference type="ARBA" id="ARBA00022801"/>
    </source>
</evidence>
<evidence type="ECO:0000259" key="5">
    <source>
        <dbReference type="PROSITE" id="PS51635"/>
    </source>
</evidence>
<keyword evidence="2 4" id="KW-0442">Lipid degradation</keyword>
<evidence type="ECO:0000313" key="6">
    <source>
        <dbReference type="EMBL" id="GEM80289.1"/>
    </source>
</evidence>
<dbReference type="PANTHER" id="PTHR14226">
    <property type="entry name" value="NEUROPATHY TARGET ESTERASE/SWISS CHEESE D.MELANOGASTER"/>
    <property type="match status" value="1"/>
</dbReference>
<dbReference type="InterPro" id="IPR002641">
    <property type="entry name" value="PNPLA_dom"/>
</dbReference>
<reference evidence="6 7" key="1">
    <citation type="submission" date="2019-07" db="EMBL/GenBank/DDBJ databases">
        <title>Whole genome shotgun sequence of Vibrio superstes NBRC 103154.</title>
        <authorList>
            <person name="Hosoyama A."/>
            <person name="Uohara A."/>
            <person name="Ohji S."/>
            <person name="Ichikawa N."/>
        </authorList>
    </citation>
    <scope>NUCLEOTIDE SEQUENCE [LARGE SCALE GENOMIC DNA]</scope>
    <source>
        <strain evidence="6 7">NBRC 103154</strain>
    </source>
</reference>
<feature type="domain" description="PNPLA" evidence="5">
    <location>
        <begin position="59"/>
        <end position="292"/>
    </location>
</feature>
<dbReference type="InterPro" id="IPR050301">
    <property type="entry name" value="NTE"/>
</dbReference>
<dbReference type="PROSITE" id="PS51635">
    <property type="entry name" value="PNPLA"/>
    <property type="match status" value="1"/>
</dbReference>
<accession>A0A511QSG3</accession>
<dbReference type="InterPro" id="IPR016035">
    <property type="entry name" value="Acyl_Trfase/lysoPLipase"/>
</dbReference>